<reference evidence="1" key="2">
    <citation type="submission" date="2025-09" db="UniProtKB">
        <authorList>
            <consortium name="Ensembl"/>
        </authorList>
    </citation>
    <scope>IDENTIFICATION</scope>
</reference>
<evidence type="ECO:0000313" key="1">
    <source>
        <dbReference type="Ensembl" id="ENSSOCP00000008194.1"/>
    </source>
</evidence>
<accession>A0A8D0F0Z5</accession>
<organism evidence="1 2">
    <name type="scientific">Strix occidentalis caurina</name>
    <name type="common">northern spotted owl</name>
    <dbReference type="NCBI Taxonomy" id="311401"/>
    <lineage>
        <taxon>Eukaryota</taxon>
        <taxon>Metazoa</taxon>
        <taxon>Chordata</taxon>
        <taxon>Craniata</taxon>
        <taxon>Vertebrata</taxon>
        <taxon>Euteleostomi</taxon>
        <taxon>Archelosauria</taxon>
        <taxon>Archosauria</taxon>
        <taxon>Dinosauria</taxon>
        <taxon>Saurischia</taxon>
        <taxon>Theropoda</taxon>
        <taxon>Coelurosauria</taxon>
        <taxon>Aves</taxon>
        <taxon>Neognathae</taxon>
        <taxon>Neoaves</taxon>
        <taxon>Telluraves</taxon>
        <taxon>Strigiformes</taxon>
        <taxon>Strigidae</taxon>
        <taxon>Strix</taxon>
    </lineage>
</organism>
<keyword evidence="2" id="KW-1185">Reference proteome</keyword>
<dbReference type="Ensembl" id="ENSSOCT00000008403.1">
    <property type="protein sequence ID" value="ENSSOCP00000008194.1"/>
    <property type="gene ID" value="ENSSOCG00000006268.1"/>
</dbReference>
<sequence length="153" mass="17488">MCDQTHCVQRSKQALSKAVRIKGITNPVFLNLGKSTNINTLLGLVEDIICQQNRAGQEFYDENKKKDDPIIVTLGATDIQGKQHNKGMCERLKYSDYNRCLYMQLQHVEMELEVLGPHTFLMPQSYTRAVRQVQHMKNVLENQICSSASTSER</sequence>
<protein>
    <submittedName>
        <fullName evidence="1">Uncharacterized protein</fullName>
    </submittedName>
</protein>
<proteinExistence type="predicted"/>
<reference evidence="1" key="1">
    <citation type="submission" date="2025-08" db="UniProtKB">
        <authorList>
            <consortium name="Ensembl"/>
        </authorList>
    </citation>
    <scope>IDENTIFICATION</scope>
</reference>
<dbReference type="AlphaFoldDB" id="A0A8D0F0Z5"/>
<evidence type="ECO:0000313" key="2">
    <source>
        <dbReference type="Proteomes" id="UP000694551"/>
    </source>
</evidence>
<dbReference type="Proteomes" id="UP000694551">
    <property type="component" value="Unplaced"/>
</dbReference>
<name>A0A8D0F0Z5_STROC</name>